<dbReference type="AlphaFoldDB" id="A0A7H8R8Z0"/>
<comment type="subcellular location">
    <subcellularLocation>
        <location evidence="1">Membrane</location>
        <topology evidence="1">Multi-pass membrane protein</topology>
    </subcellularLocation>
</comment>
<dbReference type="Proteomes" id="UP000509510">
    <property type="component" value="Chromosome V"/>
</dbReference>
<dbReference type="EMBL" id="CP055902">
    <property type="protein sequence ID" value="QKX62577.1"/>
    <property type="molecule type" value="Genomic_DNA"/>
</dbReference>
<dbReference type="PANTHER" id="PTHR23501:SF198">
    <property type="entry name" value="AZOLE RESISTANCE PROTEIN 1-RELATED"/>
    <property type="match status" value="1"/>
</dbReference>
<sequence>MELSEEITSPLSNVQSPKNVSTRNSENGLAPQNLSATREVDEGEVPNSNPVSGTRLRLTLLALSFVVILGGMDFSIIGVAVPAITQQFHTISDVGWYNVAYRLTACSFQFTWGQLYSHFSVRITFLGAIVIFLLGSILSAAATSSAMFVAGRAITGIGSGGILGGTFTALMVVAPLRLRPVLISFLTGLEAVAIIAAPILGGALTEVSWRWCFYINLPIGGLVLASLAIFLPDSRSNSTNETLSWKKLFHKVDATGNFFFIISVTCLFLALTWANTKYTWSSAAIIILLVVCAGCLAIFIYDQYKQGSSASIPPRILMQRSVMAGALFSFCLNGALGVLQYYIPIYYQSVLGYSALKSGYMMLPVTIGFNIALIIQGIFTVILGYYTPFMLMSSILMPVGAGLLTTWTITTDLSRHIIYSGIFGFACGLAFEIPQIAVQTVLEEDDGPLGLSITLFAQNFGGALFISVAQQVFTSELLSNLQGSIPGVNATTIEALGFTDLHSDPLGDNSPEIIAGLENAFIRIWDIGLVLSCITILGSLAMEWRSVKKESKVN</sequence>
<dbReference type="Gene3D" id="1.20.1250.20">
    <property type="entry name" value="MFS general substrate transporter like domains"/>
    <property type="match status" value="2"/>
</dbReference>
<feature type="domain" description="Major facilitator superfamily (MFS) profile" evidence="7">
    <location>
        <begin position="59"/>
        <end position="550"/>
    </location>
</feature>
<dbReference type="GO" id="GO:0022857">
    <property type="term" value="F:transmembrane transporter activity"/>
    <property type="evidence" value="ECO:0007669"/>
    <property type="project" value="InterPro"/>
</dbReference>
<evidence type="ECO:0000313" key="9">
    <source>
        <dbReference type="Proteomes" id="UP000509510"/>
    </source>
</evidence>
<dbReference type="InterPro" id="IPR020846">
    <property type="entry name" value="MFS_dom"/>
</dbReference>
<dbReference type="GO" id="GO:0005886">
    <property type="term" value="C:plasma membrane"/>
    <property type="evidence" value="ECO:0007669"/>
    <property type="project" value="TreeGrafter"/>
</dbReference>
<dbReference type="PANTHER" id="PTHR23501">
    <property type="entry name" value="MAJOR FACILITATOR SUPERFAMILY"/>
    <property type="match status" value="1"/>
</dbReference>
<evidence type="ECO:0000313" key="8">
    <source>
        <dbReference type="EMBL" id="QKX62577.1"/>
    </source>
</evidence>
<feature type="transmembrane region" description="Helical" evidence="6">
    <location>
        <begin position="153"/>
        <end position="174"/>
    </location>
</feature>
<keyword evidence="3 6" id="KW-1133">Transmembrane helix</keyword>
<feature type="transmembrane region" description="Helical" evidence="6">
    <location>
        <begin position="181"/>
        <end position="201"/>
    </location>
</feature>
<dbReference type="GeneID" id="55997221"/>
<feature type="transmembrane region" description="Helical" evidence="6">
    <location>
        <begin position="252"/>
        <end position="274"/>
    </location>
</feature>
<feature type="region of interest" description="Disordered" evidence="5">
    <location>
        <begin position="1"/>
        <end position="49"/>
    </location>
</feature>
<feature type="transmembrane region" description="Helical" evidence="6">
    <location>
        <begin position="389"/>
        <end position="410"/>
    </location>
</feature>
<dbReference type="Pfam" id="PF07690">
    <property type="entry name" value="MFS_1"/>
    <property type="match status" value="1"/>
</dbReference>
<evidence type="ECO:0000256" key="4">
    <source>
        <dbReference type="ARBA" id="ARBA00023136"/>
    </source>
</evidence>
<keyword evidence="9" id="KW-1185">Reference proteome</keyword>
<protein>
    <recommendedName>
        <fullName evidence="7">Major facilitator superfamily (MFS) profile domain-containing protein</fullName>
    </recommendedName>
</protein>
<feature type="compositionally biased region" description="Polar residues" evidence="5">
    <location>
        <begin position="1"/>
        <end position="36"/>
    </location>
</feature>
<evidence type="ECO:0000256" key="2">
    <source>
        <dbReference type="ARBA" id="ARBA00022692"/>
    </source>
</evidence>
<dbReference type="KEGG" id="trg:TRUGW13939_09738"/>
<feature type="transmembrane region" description="Helical" evidence="6">
    <location>
        <begin position="58"/>
        <end position="84"/>
    </location>
</feature>
<proteinExistence type="predicted"/>
<feature type="transmembrane region" description="Helical" evidence="6">
    <location>
        <begin position="416"/>
        <end position="437"/>
    </location>
</feature>
<keyword evidence="4 6" id="KW-0472">Membrane</keyword>
<organism evidence="8 9">
    <name type="scientific">Talaromyces rugulosus</name>
    <name type="common">Penicillium rugulosum</name>
    <dbReference type="NCBI Taxonomy" id="121627"/>
    <lineage>
        <taxon>Eukaryota</taxon>
        <taxon>Fungi</taxon>
        <taxon>Dikarya</taxon>
        <taxon>Ascomycota</taxon>
        <taxon>Pezizomycotina</taxon>
        <taxon>Eurotiomycetes</taxon>
        <taxon>Eurotiomycetidae</taxon>
        <taxon>Eurotiales</taxon>
        <taxon>Trichocomaceae</taxon>
        <taxon>Talaromyces</taxon>
        <taxon>Talaromyces sect. Islandici</taxon>
    </lineage>
</organism>
<evidence type="ECO:0000256" key="5">
    <source>
        <dbReference type="SAM" id="MobiDB-lite"/>
    </source>
</evidence>
<accession>A0A7H8R8Z0</accession>
<evidence type="ECO:0000259" key="7">
    <source>
        <dbReference type="PROSITE" id="PS50850"/>
    </source>
</evidence>
<evidence type="ECO:0000256" key="1">
    <source>
        <dbReference type="ARBA" id="ARBA00004141"/>
    </source>
</evidence>
<evidence type="ECO:0000256" key="6">
    <source>
        <dbReference type="SAM" id="Phobius"/>
    </source>
</evidence>
<dbReference type="InterPro" id="IPR036259">
    <property type="entry name" value="MFS_trans_sf"/>
</dbReference>
<dbReference type="OrthoDB" id="2985014at2759"/>
<feature type="transmembrane region" description="Helical" evidence="6">
    <location>
        <begin position="520"/>
        <end position="542"/>
    </location>
</feature>
<reference evidence="9" key="1">
    <citation type="submission" date="2020-06" db="EMBL/GenBank/DDBJ databases">
        <title>A chromosome-scale genome assembly of Talaromyces rugulosus W13939.</title>
        <authorList>
            <person name="Wang B."/>
            <person name="Guo L."/>
            <person name="Ye K."/>
            <person name="Wang L."/>
        </authorList>
    </citation>
    <scope>NUCLEOTIDE SEQUENCE [LARGE SCALE GENOMIC DNA]</scope>
    <source>
        <strain evidence="9">W13939</strain>
    </source>
</reference>
<gene>
    <name evidence="8" type="ORF">TRUGW13939_09738</name>
</gene>
<keyword evidence="2 6" id="KW-0812">Transmembrane</keyword>
<dbReference type="SUPFAM" id="SSF103473">
    <property type="entry name" value="MFS general substrate transporter"/>
    <property type="match status" value="1"/>
</dbReference>
<feature type="transmembrane region" description="Helical" evidence="6">
    <location>
        <begin position="280"/>
        <end position="301"/>
    </location>
</feature>
<dbReference type="RefSeq" id="XP_035348751.1">
    <property type="nucleotide sequence ID" value="XM_035492858.1"/>
</dbReference>
<evidence type="ECO:0000256" key="3">
    <source>
        <dbReference type="ARBA" id="ARBA00022989"/>
    </source>
</evidence>
<feature type="transmembrane region" description="Helical" evidence="6">
    <location>
        <begin position="363"/>
        <end position="382"/>
    </location>
</feature>
<feature type="transmembrane region" description="Helical" evidence="6">
    <location>
        <begin position="123"/>
        <end position="147"/>
    </location>
</feature>
<feature type="transmembrane region" description="Helical" evidence="6">
    <location>
        <begin position="213"/>
        <end position="231"/>
    </location>
</feature>
<dbReference type="InterPro" id="IPR011701">
    <property type="entry name" value="MFS"/>
</dbReference>
<dbReference type="PROSITE" id="PS50850">
    <property type="entry name" value="MFS"/>
    <property type="match status" value="1"/>
</dbReference>
<feature type="transmembrane region" description="Helical" evidence="6">
    <location>
        <begin position="322"/>
        <end position="343"/>
    </location>
</feature>
<name>A0A7H8R8Z0_TALRU</name>